<feature type="region of interest" description="Disordered" evidence="6">
    <location>
        <begin position="368"/>
        <end position="387"/>
    </location>
</feature>
<dbReference type="Pfam" id="PF00924">
    <property type="entry name" value="MS_channel_2nd"/>
    <property type="match status" value="1"/>
</dbReference>
<dbReference type="Gene3D" id="1.10.287.1260">
    <property type="match status" value="1"/>
</dbReference>
<feature type="chain" id="PRO_5031213329" description="Mechanosensitive ion channel MscS domain-containing protein" evidence="8">
    <location>
        <begin position="18"/>
        <end position="514"/>
    </location>
</feature>
<dbReference type="PANTHER" id="PTHR30221">
    <property type="entry name" value="SMALL-CONDUCTANCE MECHANOSENSITIVE CHANNEL"/>
    <property type="match status" value="1"/>
</dbReference>
<dbReference type="GO" id="GO:0008381">
    <property type="term" value="F:mechanosensitive monoatomic ion channel activity"/>
    <property type="evidence" value="ECO:0007669"/>
    <property type="project" value="InterPro"/>
</dbReference>
<accession>A0A7S0EXU5</accession>
<evidence type="ECO:0000256" key="1">
    <source>
        <dbReference type="ARBA" id="ARBA00004141"/>
    </source>
</evidence>
<dbReference type="SUPFAM" id="SSF50182">
    <property type="entry name" value="Sm-like ribonucleoproteins"/>
    <property type="match status" value="1"/>
</dbReference>
<dbReference type="GO" id="GO:0016020">
    <property type="term" value="C:membrane"/>
    <property type="evidence" value="ECO:0007669"/>
    <property type="project" value="UniProtKB-SubCell"/>
</dbReference>
<evidence type="ECO:0000256" key="4">
    <source>
        <dbReference type="ARBA" id="ARBA00022989"/>
    </source>
</evidence>
<dbReference type="InterPro" id="IPR010920">
    <property type="entry name" value="LSM_dom_sf"/>
</dbReference>
<keyword evidence="8" id="KW-0732">Signal</keyword>
<dbReference type="SUPFAM" id="SSF82861">
    <property type="entry name" value="Mechanosensitive channel protein MscS (YggB), transmembrane region"/>
    <property type="match status" value="1"/>
</dbReference>
<keyword evidence="5 7" id="KW-0472">Membrane</keyword>
<dbReference type="InterPro" id="IPR045275">
    <property type="entry name" value="MscS_archaea/bacteria_type"/>
</dbReference>
<dbReference type="AlphaFoldDB" id="A0A7S0EXU5"/>
<comment type="similarity">
    <text evidence="2">Belongs to the MscS (TC 1.A.23) family.</text>
</comment>
<dbReference type="Gene3D" id="2.30.30.60">
    <property type="match status" value="1"/>
</dbReference>
<reference evidence="10" key="1">
    <citation type="submission" date="2021-01" db="EMBL/GenBank/DDBJ databases">
        <authorList>
            <person name="Corre E."/>
            <person name="Pelletier E."/>
            <person name="Niang G."/>
            <person name="Scheremetjew M."/>
            <person name="Finn R."/>
            <person name="Kale V."/>
            <person name="Holt S."/>
            <person name="Cochrane G."/>
            <person name="Meng A."/>
            <person name="Brown T."/>
            <person name="Cohen L."/>
        </authorList>
    </citation>
    <scope>NUCLEOTIDE SEQUENCE</scope>
    <source>
        <strain evidence="10">CCMP325</strain>
    </source>
</reference>
<evidence type="ECO:0000256" key="8">
    <source>
        <dbReference type="SAM" id="SignalP"/>
    </source>
</evidence>
<evidence type="ECO:0000256" key="7">
    <source>
        <dbReference type="SAM" id="Phobius"/>
    </source>
</evidence>
<feature type="transmembrane region" description="Helical" evidence="7">
    <location>
        <begin position="117"/>
        <end position="136"/>
    </location>
</feature>
<sequence>MLLCILLSLLAIPQADNLSLSCHGGGMVSSGRQHQALLHLRLRGGDGGLGASPPAGPMDRKESRSIVDSGAHLEERSSFSMGGNEVDSDEIGVATQWKPPEDANCEEEQRSMQRLRLLPSAIFLLGSMLGVAVFFLSSEEHEPSGWFRLSLVDPVLDFTGLRKFPAWRAALPLLYVFAGYIFSNWLALCAQKRCVSYLQIDRTTSIFLQGLVKYAAMALAGSVILKAMGVEAVGLDALLASAGIAAGFASQKILQNLAAGVILLLFRPFKVGDKICVNHVMGWVTKIMLFETTLLTDDRRKISMPNHEIYSGYIDNLTAGGMRRVQVAMLVAGSADIAATRKALEEAVAKYAYLAEPKSSNAVPVRCTKRRPTKDGGSGHQSEQGVVASPSNLQHLQQLLFGPKRAWEKVLRAFDVDGENNKASMMGVLAVAMSLDLLKHSRSGLKQEQRIAQPCPPSVILLDIGEKGYLWRVHVWVPALEHDRWFVEVTEEIAKTLQHRKIKLASQAMERNRA</sequence>
<dbReference type="InterPro" id="IPR006685">
    <property type="entry name" value="MscS_channel_2nd"/>
</dbReference>
<keyword evidence="3 7" id="KW-0812">Transmembrane</keyword>
<dbReference type="InterPro" id="IPR011014">
    <property type="entry name" value="MscS_channel_TM-2"/>
</dbReference>
<dbReference type="PANTHER" id="PTHR30221:SF1">
    <property type="entry name" value="SMALL-CONDUCTANCE MECHANOSENSITIVE CHANNEL"/>
    <property type="match status" value="1"/>
</dbReference>
<evidence type="ECO:0000259" key="9">
    <source>
        <dbReference type="Pfam" id="PF00924"/>
    </source>
</evidence>
<proteinExistence type="inferred from homology"/>
<evidence type="ECO:0000256" key="6">
    <source>
        <dbReference type="SAM" id="MobiDB-lite"/>
    </source>
</evidence>
<evidence type="ECO:0000256" key="3">
    <source>
        <dbReference type="ARBA" id="ARBA00022692"/>
    </source>
</evidence>
<organism evidence="10">
    <name type="scientific">Hanusia phi</name>
    <dbReference type="NCBI Taxonomy" id="3032"/>
    <lineage>
        <taxon>Eukaryota</taxon>
        <taxon>Cryptophyceae</taxon>
        <taxon>Pyrenomonadales</taxon>
        <taxon>Geminigeraceae</taxon>
        <taxon>Hanusia</taxon>
    </lineage>
</organism>
<keyword evidence="4 7" id="KW-1133">Transmembrane helix</keyword>
<feature type="signal peptide" evidence="8">
    <location>
        <begin position="1"/>
        <end position="17"/>
    </location>
</feature>
<gene>
    <name evidence="10" type="ORF">HPHI1048_LOCUS17784</name>
</gene>
<protein>
    <recommendedName>
        <fullName evidence="9">Mechanosensitive ion channel MscS domain-containing protein</fullName>
    </recommendedName>
</protein>
<evidence type="ECO:0000256" key="5">
    <source>
        <dbReference type="ARBA" id="ARBA00023136"/>
    </source>
</evidence>
<comment type="subcellular location">
    <subcellularLocation>
        <location evidence="1">Membrane</location>
        <topology evidence="1">Multi-pass membrane protein</topology>
    </subcellularLocation>
</comment>
<name>A0A7S0EXU5_9CRYP</name>
<evidence type="ECO:0000256" key="2">
    <source>
        <dbReference type="ARBA" id="ARBA00008017"/>
    </source>
</evidence>
<feature type="transmembrane region" description="Helical" evidence="7">
    <location>
        <begin position="169"/>
        <end position="188"/>
    </location>
</feature>
<dbReference type="EMBL" id="HBEO01026417">
    <property type="protein sequence ID" value="CAD8497649.1"/>
    <property type="molecule type" value="Transcribed_RNA"/>
</dbReference>
<dbReference type="InterPro" id="IPR023408">
    <property type="entry name" value="MscS_beta-dom_sf"/>
</dbReference>
<feature type="domain" description="Mechanosensitive ion channel MscS" evidence="9">
    <location>
        <begin position="253"/>
        <end position="318"/>
    </location>
</feature>
<evidence type="ECO:0000313" key="10">
    <source>
        <dbReference type="EMBL" id="CAD8497649.1"/>
    </source>
</evidence>